<dbReference type="SUPFAM" id="SSF110997">
    <property type="entry name" value="Sporulation related repeat"/>
    <property type="match status" value="1"/>
</dbReference>
<dbReference type="PANTHER" id="PTHR45011">
    <property type="entry name" value="DAP3-BINDING CELL DEATH ENHANCER 1"/>
    <property type="match status" value="1"/>
</dbReference>
<comment type="caution">
    <text evidence="4">The sequence shown here is derived from an EMBL/GenBank/DDBJ whole genome shotgun (WGS) entry which is preliminary data.</text>
</comment>
<dbReference type="InterPro" id="IPR006597">
    <property type="entry name" value="Sel1-like"/>
</dbReference>
<protein>
    <submittedName>
        <fullName evidence="4">SPOR domain-containing protein</fullName>
    </submittedName>
</protein>
<dbReference type="Gene3D" id="1.25.40.10">
    <property type="entry name" value="Tetratricopeptide repeat domain"/>
    <property type="match status" value="1"/>
</dbReference>
<feature type="chain" id="PRO_5045886547" evidence="2">
    <location>
        <begin position="28"/>
        <end position="372"/>
    </location>
</feature>
<evidence type="ECO:0000313" key="4">
    <source>
        <dbReference type="EMBL" id="MEW9854215.1"/>
    </source>
</evidence>
<dbReference type="PANTHER" id="PTHR45011:SF1">
    <property type="entry name" value="DAP3-BINDING CELL DEATH ENHANCER 1"/>
    <property type="match status" value="1"/>
</dbReference>
<feature type="domain" description="SPOR" evidence="3">
    <location>
        <begin position="294"/>
        <end position="372"/>
    </location>
</feature>
<reference evidence="4 5" key="1">
    <citation type="submission" date="2024-06" db="EMBL/GenBank/DDBJ databases">
        <title>Novosphingobium rhizovicinus M1R2S20.</title>
        <authorList>
            <person name="Sun J.-Q."/>
        </authorList>
    </citation>
    <scope>NUCLEOTIDE SEQUENCE [LARGE SCALE GENOMIC DNA]</scope>
    <source>
        <strain evidence="4 5">M1R2S20</strain>
    </source>
</reference>
<dbReference type="SUPFAM" id="SSF81901">
    <property type="entry name" value="HCP-like"/>
    <property type="match status" value="1"/>
</dbReference>
<dbReference type="Proteomes" id="UP001556118">
    <property type="component" value="Unassembled WGS sequence"/>
</dbReference>
<proteinExistence type="predicted"/>
<dbReference type="PROSITE" id="PS51724">
    <property type="entry name" value="SPOR"/>
    <property type="match status" value="1"/>
</dbReference>
<evidence type="ECO:0000313" key="5">
    <source>
        <dbReference type="Proteomes" id="UP001556118"/>
    </source>
</evidence>
<dbReference type="InterPro" id="IPR007730">
    <property type="entry name" value="SPOR-like_dom"/>
</dbReference>
<evidence type="ECO:0000259" key="3">
    <source>
        <dbReference type="PROSITE" id="PS51724"/>
    </source>
</evidence>
<dbReference type="InterPro" id="IPR011990">
    <property type="entry name" value="TPR-like_helical_dom_sf"/>
</dbReference>
<gene>
    <name evidence="4" type="ORF">ABUH87_03340</name>
</gene>
<accession>A0ABV3R8F7</accession>
<dbReference type="Pfam" id="PF05036">
    <property type="entry name" value="SPOR"/>
    <property type="match status" value="1"/>
</dbReference>
<dbReference type="Gene3D" id="3.30.70.1070">
    <property type="entry name" value="Sporulation related repeat"/>
    <property type="match status" value="1"/>
</dbReference>
<organism evidence="4 5">
    <name type="scientific">Novosphingobium rhizovicinum</name>
    <dbReference type="NCBI Taxonomy" id="3228928"/>
    <lineage>
        <taxon>Bacteria</taxon>
        <taxon>Pseudomonadati</taxon>
        <taxon>Pseudomonadota</taxon>
        <taxon>Alphaproteobacteria</taxon>
        <taxon>Sphingomonadales</taxon>
        <taxon>Sphingomonadaceae</taxon>
        <taxon>Novosphingobium</taxon>
    </lineage>
</organism>
<dbReference type="RefSeq" id="WP_367769475.1">
    <property type="nucleotide sequence ID" value="NZ_JBFNXR010000019.1"/>
</dbReference>
<name>A0ABV3R8F7_9SPHN</name>
<dbReference type="EMBL" id="JBFNXR010000019">
    <property type="protein sequence ID" value="MEW9854215.1"/>
    <property type="molecule type" value="Genomic_DNA"/>
</dbReference>
<evidence type="ECO:0000256" key="2">
    <source>
        <dbReference type="SAM" id="SignalP"/>
    </source>
</evidence>
<sequence length="372" mass="38771">MFYSVRGMMASIMAAAVLAGTPGAAVADVKQGVDAWAAGDFEAAVREWQGPAAAGDPDAQFNLAQAHKLGRGVPRDLAKAEALYAAAAARGHLQASDSYGLLLFQRGEREKAMPYIRSAAGRGDARAQYIHGLALFNGDGVEKDWVRAYAYVSLAQQAGLPQATTALSQMDQHIPMAERQKAVSLAGQIAAETEANRARQLAAFDLGSPSAGVAANPPPTQARTPSVAAVERAATDAERAAGAANRTSPRIAAIAPTDEAAVPPSHRTNPAETSAQTPAQRSRTEQHQPAKPAVERAGPWRVQLGAFGVRSNADALWERAKGRPELAGHPKKLVTSGKLTKLQAVGFASESAATAACGKLKRAGFACLATRD</sequence>
<dbReference type="InterPro" id="IPR052748">
    <property type="entry name" value="ISR_Activator"/>
</dbReference>
<feature type="signal peptide" evidence="2">
    <location>
        <begin position="1"/>
        <end position="27"/>
    </location>
</feature>
<feature type="compositionally biased region" description="Polar residues" evidence="1">
    <location>
        <begin position="266"/>
        <end position="281"/>
    </location>
</feature>
<feature type="region of interest" description="Disordered" evidence="1">
    <location>
        <begin position="209"/>
        <end position="294"/>
    </location>
</feature>
<dbReference type="InterPro" id="IPR036680">
    <property type="entry name" value="SPOR-like_sf"/>
</dbReference>
<evidence type="ECO:0000256" key="1">
    <source>
        <dbReference type="SAM" id="MobiDB-lite"/>
    </source>
</evidence>
<dbReference type="Pfam" id="PF08238">
    <property type="entry name" value="Sel1"/>
    <property type="match status" value="2"/>
</dbReference>
<keyword evidence="5" id="KW-1185">Reference proteome</keyword>
<dbReference type="SMART" id="SM00671">
    <property type="entry name" value="SEL1"/>
    <property type="match status" value="2"/>
</dbReference>
<keyword evidence="2" id="KW-0732">Signal</keyword>